<organism evidence="1 2">
    <name type="scientific">Parvularcula maris</name>
    <dbReference type="NCBI Taxonomy" id="2965077"/>
    <lineage>
        <taxon>Bacteria</taxon>
        <taxon>Pseudomonadati</taxon>
        <taxon>Pseudomonadota</taxon>
        <taxon>Alphaproteobacteria</taxon>
        <taxon>Parvularculales</taxon>
        <taxon>Parvularculaceae</taxon>
        <taxon>Parvularcula</taxon>
    </lineage>
</organism>
<keyword evidence="2" id="KW-1185">Reference proteome</keyword>
<dbReference type="RefSeq" id="WP_256617748.1">
    <property type="nucleotide sequence ID" value="NZ_JANIBC010000001.1"/>
</dbReference>
<evidence type="ECO:0000313" key="1">
    <source>
        <dbReference type="EMBL" id="MCQ8183944.1"/>
    </source>
</evidence>
<sequence length="104" mass="11840">MVDRSHHDGTDFRYESMLPLLSSHHPDLGSKPEGHVSYADMVNRGLRCPKEVLLFLIETNNFPAPVSMSPMLWTDASFTDWIARVLEHQEKSGRTIPFVTEDAE</sequence>
<proteinExistence type="predicted"/>
<dbReference type="AlphaFoldDB" id="A0A9X2RGH6"/>
<name>A0A9X2RGH6_9PROT</name>
<protein>
    <submittedName>
        <fullName evidence="1">Uncharacterized protein</fullName>
    </submittedName>
</protein>
<reference evidence="1" key="1">
    <citation type="submission" date="2022-07" db="EMBL/GenBank/DDBJ databases">
        <title>Parvularcula maris sp. nov., an algicidal bacterium isolated from seawater.</title>
        <authorList>
            <person name="Li F."/>
        </authorList>
    </citation>
    <scope>NUCLEOTIDE SEQUENCE</scope>
    <source>
        <strain evidence="1">BGMRC 0090</strain>
    </source>
</reference>
<evidence type="ECO:0000313" key="2">
    <source>
        <dbReference type="Proteomes" id="UP001142610"/>
    </source>
</evidence>
<dbReference type="Proteomes" id="UP001142610">
    <property type="component" value="Unassembled WGS sequence"/>
</dbReference>
<dbReference type="EMBL" id="JANIBC010000001">
    <property type="protein sequence ID" value="MCQ8183944.1"/>
    <property type="molecule type" value="Genomic_DNA"/>
</dbReference>
<comment type="caution">
    <text evidence="1">The sequence shown here is derived from an EMBL/GenBank/DDBJ whole genome shotgun (WGS) entry which is preliminary data.</text>
</comment>
<accession>A0A9X2RGH6</accession>
<gene>
    <name evidence="1" type="ORF">NOG11_00945</name>
</gene>